<evidence type="ECO:0000313" key="1">
    <source>
        <dbReference type="EMBL" id="KAK9094292.1"/>
    </source>
</evidence>
<comment type="caution">
    <text evidence="1">The sequence shown here is derived from an EMBL/GenBank/DDBJ whole genome shotgun (WGS) entry which is preliminary data.</text>
</comment>
<protein>
    <submittedName>
        <fullName evidence="1">Uncharacterized protein</fullName>
    </submittedName>
</protein>
<organism evidence="1 2">
    <name type="scientific">Stephania cephalantha</name>
    <dbReference type="NCBI Taxonomy" id="152367"/>
    <lineage>
        <taxon>Eukaryota</taxon>
        <taxon>Viridiplantae</taxon>
        <taxon>Streptophyta</taxon>
        <taxon>Embryophyta</taxon>
        <taxon>Tracheophyta</taxon>
        <taxon>Spermatophyta</taxon>
        <taxon>Magnoliopsida</taxon>
        <taxon>Ranunculales</taxon>
        <taxon>Menispermaceae</taxon>
        <taxon>Menispermoideae</taxon>
        <taxon>Cissampelideae</taxon>
        <taxon>Stephania</taxon>
    </lineage>
</organism>
<gene>
    <name evidence="1" type="ORF">Scep_025761</name>
</gene>
<sequence>MKSPLTTVAAWSIGWAHGLFLNPFKENTAQRRRRLAVDRDDGGGGEYDGDGGGGGFLATVRWQMGDISKSVVDQRHNVKLQFISVTDLATDQRKTRFCS</sequence>
<keyword evidence="2" id="KW-1185">Reference proteome</keyword>
<accession>A0AAP0EP28</accession>
<reference evidence="1 2" key="1">
    <citation type="submission" date="2024-01" db="EMBL/GenBank/DDBJ databases">
        <title>Genome assemblies of Stephania.</title>
        <authorList>
            <person name="Yang L."/>
        </authorList>
    </citation>
    <scope>NUCLEOTIDE SEQUENCE [LARGE SCALE GENOMIC DNA]</scope>
    <source>
        <strain evidence="1">JXDWG</strain>
        <tissue evidence="1">Leaf</tissue>
    </source>
</reference>
<dbReference type="AlphaFoldDB" id="A0AAP0EP28"/>
<proteinExistence type="predicted"/>
<evidence type="ECO:0000313" key="2">
    <source>
        <dbReference type="Proteomes" id="UP001419268"/>
    </source>
</evidence>
<name>A0AAP0EP28_9MAGN</name>
<dbReference type="EMBL" id="JBBNAG010000011">
    <property type="protein sequence ID" value="KAK9094292.1"/>
    <property type="molecule type" value="Genomic_DNA"/>
</dbReference>
<dbReference type="Proteomes" id="UP001419268">
    <property type="component" value="Unassembled WGS sequence"/>
</dbReference>